<evidence type="ECO:0000259" key="1">
    <source>
        <dbReference type="SMART" id="SM00953"/>
    </source>
</evidence>
<comment type="caution">
    <text evidence="2">The sequence shown here is derived from an EMBL/GenBank/DDBJ whole genome shotgun (WGS) entry which is preliminary data.</text>
</comment>
<dbReference type="RefSeq" id="WP_102163192.1">
    <property type="nucleotide sequence ID" value="NZ_PNFZ01000012.1"/>
</dbReference>
<dbReference type="Proteomes" id="UP000235703">
    <property type="component" value="Unassembled WGS sequence"/>
</dbReference>
<reference evidence="2 3" key="1">
    <citation type="submission" date="2017-09" db="EMBL/GenBank/DDBJ databases">
        <title>Bacterial strain isolated from the female urinary microbiota.</title>
        <authorList>
            <person name="Thomas-White K."/>
            <person name="Kumar N."/>
            <person name="Forster S."/>
            <person name="Putonti C."/>
            <person name="Lawley T."/>
            <person name="Wolfe A.J."/>
        </authorList>
    </citation>
    <scope>NUCLEOTIDE SEQUENCE [LARGE SCALE GENOMIC DNA]</scope>
    <source>
        <strain evidence="2 3">UMB0680</strain>
    </source>
</reference>
<dbReference type="SMART" id="SM00953">
    <property type="entry name" value="RES"/>
    <property type="match status" value="1"/>
</dbReference>
<organism evidence="2 3">
    <name type="scientific">Brevibacterium luteolum</name>
    <dbReference type="NCBI Taxonomy" id="199591"/>
    <lineage>
        <taxon>Bacteria</taxon>
        <taxon>Bacillati</taxon>
        <taxon>Actinomycetota</taxon>
        <taxon>Actinomycetes</taxon>
        <taxon>Micrococcales</taxon>
        <taxon>Brevibacteriaceae</taxon>
        <taxon>Brevibacterium</taxon>
    </lineage>
</organism>
<evidence type="ECO:0000313" key="2">
    <source>
        <dbReference type="EMBL" id="PMB96949.1"/>
    </source>
</evidence>
<dbReference type="AlphaFoldDB" id="A0A2N6PE42"/>
<feature type="domain" description="RES" evidence="1">
    <location>
        <begin position="58"/>
        <end position="206"/>
    </location>
</feature>
<gene>
    <name evidence="2" type="ORF">CJ198_13815</name>
</gene>
<proteinExistence type="predicted"/>
<dbReference type="EMBL" id="PNFZ01000012">
    <property type="protein sequence ID" value="PMB96949.1"/>
    <property type="molecule type" value="Genomic_DNA"/>
</dbReference>
<dbReference type="OrthoDB" id="7257056at2"/>
<accession>A0A2N6PE42</accession>
<dbReference type="Pfam" id="PF08808">
    <property type="entry name" value="RES"/>
    <property type="match status" value="1"/>
</dbReference>
<sequence>MTRIFPPQDLQCPDPKRCTVAAAELSGLAEAGDLPIVTIPKTRHWYPVYDTQDGCSHPNPGFGDTRFAPFDALDTQERVPTLYLAESLSAALLETSFHDVHTQTPRVVSELSLHGKLHARLIPPCDMELIDLRDPQLNRLGLTRPKLASSSPEHYPCTRRVARAVHAGPQHPAGIIWHSRQAELSNAGPAEVAVVFADRVSHVRGAWKLGPYRYACGSLLEGTGRLILDDVAESLNITVSQIDF</sequence>
<name>A0A2N6PE42_9MICO</name>
<keyword evidence="3" id="KW-1185">Reference proteome</keyword>
<protein>
    <submittedName>
        <fullName evidence="2">RES domain-containing protein</fullName>
    </submittedName>
</protein>
<dbReference type="InterPro" id="IPR014914">
    <property type="entry name" value="RES_dom"/>
</dbReference>
<evidence type="ECO:0000313" key="3">
    <source>
        <dbReference type="Proteomes" id="UP000235703"/>
    </source>
</evidence>